<dbReference type="EMBL" id="PPSL01000001">
    <property type="protein sequence ID" value="PQJ12998.1"/>
    <property type="molecule type" value="Genomic_DNA"/>
</dbReference>
<dbReference type="Proteomes" id="UP000239872">
    <property type="component" value="Unassembled WGS sequence"/>
</dbReference>
<protein>
    <recommendedName>
        <fullName evidence="4">DUF4369 domain-containing protein</fullName>
    </recommendedName>
</protein>
<feature type="chain" id="PRO_5015770822" description="DUF4369 domain-containing protein" evidence="1">
    <location>
        <begin position="16"/>
        <end position="122"/>
    </location>
</feature>
<accession>A0A2S7T242</accession>
<evidence type="ECO:0008006" key="4">
    <source>
        <dbReference type="Google" id="ProtNLM"/>
    </source>
</evidence>
<name>A0A2S7T242_9BACT</name>
<keyword evidence="3" id="KW-1185">Reference proteome</keyword>
<comment type="caution">
    <text evidence="2">The sequence shown here is derived from an EMBL/GenBank/DDBJ whole genome shotgun (WGS) entry which is preliminary data.</text>
</comment>
<proteinExistence type="predicted"/>
<sequence>MKCLFLILFPFSLFAQNKVDTFKGDFKIIYIDSIRFGEDIHYKNKYLILGLSNNDSIKRIVFNLRGRSLLNKLKVGSYNKITYISYPVPSSGNTFMLHSDQFEYALRESDFIRYEIIKISNW</sequence>
<evidence type="ECO:0000313" key="3">
    <source>
        <dbReference type="Proteomes" id="UP000239872"/>
    </source>
</evidence>
<feature type="signal peptide" evidence="1">
    <location>
        <begin position="1"/>
        <end position="15"/>
    </location>
</feature>
<reference evidence="2 3" key="1">
    <citation type="submission" date="2018-01" db="EMBL/GenBank/DDBJ databases">
        <title>A novel member of the phylum Bacteroidetes isolated from glacier ice.</title>
        <authorList>
            <person name="Liu Q."/>
            <person name="Xin Y.-H."/>
        </authorList>
    </citation>
    <scope>NUCLEOTIDE SEQUENCE [LARGE SCALE GENOMIC DNA]</scope>
    <source>
        <strain evidence="2 3">RB1R16</strain>
    </source>
</reference>
<organism evidence="2 3">
    <name type="scientific">Flavipsychrobacter stenotrophus</name>
    <dbReference type="NCBI Taxonomy" id="2077091"/>
    <lineage>
        <taxon>Bacteria</taxon>
        <taxon>Pseudomonadati</taxon>
        <taxon>Bacteroidota</taxon>
        <taxon>Chitinophagia</taxon>
        <taxon>Chitinophagales</taxon>
        <taxon>Chitinophagaceae</taxon>
        <taxon>Flavipsychrobacter</taxon>
    </lineage>
</organism>
<evidence type="ECO:0000256" key="1">
    <source>
        <dbReference type="SAM" id="SignalP"/>
    </source>
</evidence>
<dbReference type="AlphaFoldDB" id="A0A2S7T242"/>
<evidence type="ECO:0000313" key="2">
    <source>
        <dbReference type="EMBL" id="PQJ12998.1"/>
    </source>
</evidence>
<gene>
    <name evidence="2" type="ORF">CJD36_004440</name>
</gene>
<keyword evidence="1" id="KW-0732">Signal</keyword>